<dbReference type="Proteomes" id="UP000199320">
    <property type="component" value="Unassembled WGS sequence"/>
</dbReference>
<organism evidence="4 5">
    <name type="scientific">Natrinema hispanicum</name>
    <dbReference type="NCBI Taxonomy" id="392421"/>
    <lineage>
        <taxon>Archaea</taxon>
        <taxon>Methanobacteriati</taxon>
        <taxon>Methanobacteriota</taxon>
        <taxon>Stenosarchaea group</taxon>
        <taxon>Halobacteria</taxon>
        <taxon>Halobacteriales</taxon>
        <taxon>Natrialbaceae</taxon>
        <taxon>Natrinema</taxon>
    </lineage>
</organism>
<name>A0A1I0E9T8_9EURY</name>
<keyword evidence="5" id="KW-1185">Reference proteome</keyword>
<dbReference type="Proteomes" id="UP000324021">
    <property type="component" value="Unassembled WGS sequence"/>
</dbReference>
<evidence type="ECO:0000313" key="5">
    <source>
        <dbReference type="Proteomes" id="UP000199320"/>
    </source>
</evidence>
<dbReference type="EMBL" id="FMZP01000006">
    <property type="protein sequence ID" value="SDC67023.1"/>
    <property type="molecule type" value="Genomic_DNA"/>
</dbReference>
<evidence type="ECO:0000313" key="4">
    <source>
        <dbReference type="EMBL" id="SET41606.1"/>
    </source>
</evidence>
<keyword evidence="1" id="KW-0175">Coiled coil</keyword>
<feature type="compositionally biased region" description="Basic and acidic residues" evidence="2">
    <location>
        <begin position="193"/>
        <end position="206"/>
    </location>
</feature>
<evidence type="ECO:0000313" key="6">
    <source>
        <dbReference type="Proteomes" id="UP000324021"/>
    </source>
</evidence>
<proteinExistence type="predicted"/>
<evidence type="ECO:0000313" key="3">
    <source>
        <dbReference type="EMBL" id="SDC67023.1"/>
    </source>
</evidence>
<reference evidence="5 6" key="2">
    <citation type="submission" date="2016-10" db="EMBL/GenBank/DDBJ databases">
        <authorList>
            <person name="Varghese N."/>
            <person name="Submissions S."/>
        </authorList>
    </citation>
    <scope>NUCLEOTIDE SEQUENCE [LARGE SCALE GENOMIC DNA]</scope>
    <source>
        <strain evidence="3 6">CDM_1</strain>
        <strain evidence="5">CDM_6</strain>
    </source>
</reference>
<dbReference type="OrthoDB" id="170871at2157"/>
<reference evidence="4" key="1">
    <citation type="submission" date="2016-10" db="EMBL/GenBank/DDBJ databases">
        <authorList>
            <person name="de Groot N.N."/>
        </authorList>
    </citation>
    <scope>NUCLEOTIDE SEQUENCE [LARGE SCALE GENOMIC DNA]</scope>
    <source>
        <strain evidence="4">CDM_6</strain>
    </source>
</reference>
<sequence length="228" mass="23788">MNRSLSIALAAILVVATVAVPVAAASVVSSATAQDDPESNAETESIKPGARFAAAVGVQHAELEGDVSTRAIDIRLANAETNATKASLIADHLETSETRLTELEARLERLNESREAGELSEGRYRAEVAQTAAEMRTIERQTAIAASTAADLPADVRDERGIDIESIRTLRDRAADLGGPDTVSIARSIAGDDVGRSIGDGREPRGPQRSAIESPGGQNGTAAPPNEN</sequence>
<protein>
    <submittedName>
        <fullName evidence="4">Uncharacterized protein</fullName>
    </submittedName>
</protein>
<dbReference type="AlphaFoldDB" id="A0A1I0E9T8"/>
<dbReference type="EMBL" id="FOIC01000006">
    <property type="protein sequence ID" value="SET41606.1"/>
    <property type="molecule type" value="Genomic_DNA"/>
</dbReference>
<dbReference type="RefSeq" id="WP_092932014.1">
    <property type="nucleotide sequence ID" value="NZ_FMZP01000006.1"/>
</dbReference>
<feature type="coiled-coil region" evidence="1">
    <location>
        <begin position="93"/>
        <end position="120"/>
    </location>
</feature>
<feature type="region of interest" description="Disordered" evidence="2">
    <location>
        <begin position="186"/>
        <end position="228"/>
    </location>
</feature>
<evidence type="ECO:0000256" key="2">
    <source>
        <dbReference type="SAM" id="MobiDB-lite"/>
    </source>
</evidence>
<gene>
    <name evidence="4" type="ORF">SAMN04488694_106149</name>
    <name evidence="3" type="ORF">SAMN05192552_100646</name>
</gene>
<evidence type="ECO:0000256" key="1">
    <source>
        <dbReference type="SAM" id="Coils"/>
    </source>
</evidence>
<accession>A0A1I0E9T8</accession>
<dbReference type="STRING" id="392421.SAMN04488694_106149"/>